<organism evidence="1 2">
    <name type="scientific">Frankliniella fusca</name>
    <dbReference type="NCBI Taxonomy" id="407009"/>
    <lineage>
        <taxon>Eukaryota</taxon>
        <taxon>Metazoa</taxon>
        <taxon>Ecdysozoa</taxon>
        <taxon>Arthropoda</taxon>
        <taxon>Hexapoda</taxon>
        <taxon>Insecta</taxon>
        <taxon>Pterygota</taxon>
        <taxon>Neoptera</taxon>
        <taxon>Paraneoptera</taxon>
        <taxon>Thysanoptera</taxon>
        <taxon>Terebrantia</taxon>
        <taxon>Thripoidea</taxon>
        <taxon>Thripidae</taxon>
        <taxon>Frankliniella</taxon>
    </lineage>
</organism>
<proteinExistence type="predicted"/>
<dbReference type="EMBL" id="JAHWGI010000551">
    <property type="protein sequence ID" value="KAK3916610.1"/>
    <property type="molecule type" value="Genomic_DNA"/>
</dbReference>
<gene>
    <name evidence="1" type="ORF">KUF71_000819</name>
</gene>
<protein>
    <submittedName>
        <fullName evidence="1">Uncharacterized protein</fullName>
    </submittedName>
</protein>
<dbReference type="AlphaFoldDB" id="A0AAE1LEM3"/>
<accession>A0AAE1LEM3</accession>
<evidence type="ECO:0000313" key="2">
    <source>
        <dbReference type="Proteomes" id="UP001219518"/>
    </source>
</evidence>
<keyword evidence="2" id="KW-1185">Reference proteome</keyword>
<reference evidence="1" key="1">
    <citation type="submission" date="2021-07" db="EMBL/GenBank/DDBJ databases">
        <authorList>
            <person name="Catto M.A."/>
            <person name="Jacobson A."/>
            <person name="Kennedy G."/>
            <person name="Labadie P."/>
            <person name="Hunt B.G."/>
            <person name="Srinivasan R."/>
        </authorList>
    </citation>
    <scope>NUCLEOTIDE SEQUENCE</scope>
    <source>
        <strain evidence="1">PL_HMW_Pooled</strain>
        <tissue evidence="1">Head</tissue>
    </source>
</reference>
<comment type="caution">
    <text evidence="1">The sequence shown here is derived from an EMBL/GenBank/DDBJ whole genome shotgun (WGS) entry which is preliminary data.</text>
</comment>
<dbReference type="Proteomes" id="UP001219518">
    <property type="component" value="Unassembled WGS sequence"/>
</dbReference>
<evidence type="ECO:0000313" key="1">
    <source>
        <dbReference type="EMBL" id="KAK3916610.1"/>
    </source>
</evidence>
<name>A0AAE1LEM3_9NEOP</name>
<sequence length="69" mass="7510">MNVESKQRKNGSTIAQSLMGDSCNGFASELLPSACPWLEIAMLFLSIKTDCDCLIACWHLPSAHLGLQI</sequence>
<reference evidence="1" key="2">
    <citation type="journal article" date="2023" name="BMC Genomics">
        <title>Pest status, molecular evolution, and epigenetic factors derived from the genome assembly of Frankliniella fusca, a thysanopteran phytovirus vector.</title>
        <authorList>
            <person name="Catto M.A."/>
            <person name="Labadie P.E."/>
            <person name="Jacobson A.L."/>
            <person name="Kennedy G.G."/>
            <person name="Srinivasan R."/>
            <person name="Hunt B.G."/>
        </authorList>
    </citation>
    <scope>NUCLEOTIDE SEQUENCE</scope>
    <source>
        <strain evidence="1">PL_HMW_Pooled</strain>
    </source>
</reference>